<dbReference type="AlphaFoldDB" id="A0A7S0QHL2"/>
<keyword evidence="1" id="KW-0812">Transmembrane</keyword>
<keyword evidence="1" id="KW-1133">Transmembrane helix</keyword>
<proteinExistence type="predicted"/>
<sequence>MYLLGAAWLSLLLPMSGLVYMSRGYLFSGELPALVSFMIWNLFLTYSLFGIIPTAVYVSWTGFDRLDLILDVLNATAKFPIPMQILYGYLARPAGVHPCFS</sequence>
<organism evidence="2">
    <name type="scientific">Cryptomonas curvata</name>
    <dbReference type="NCBI Taxonomy" id="233186"/>
    <lineage>
        <taxon>Eukaryota</taxon>
        <taxon>Cryptophyceae</taxon>
        <taxon>Cryptomonadales</taxon>
        <taxon>Cryptomonadaceae</taxon>
        <taxon>Cryptomonas</taxon>
    </lineage>
</organism>
<reference evidence="2" key="1">
    <citation type="submission" date="2021-01" db="EMBL/GenBank/DDBJ databases">
        <authorList>
            <person name="Corre E."/>
            <person name="Pelletier E."/>
            <person name="Niang G."/>
            <person name="Scheremetjew M."/>
            <person name="Finn R."/>
            <person name="Kale V."/>
            <person name="Holt S."/>
            <person name="Cochrane G."/>
            <person name="Meng A."/>
            <person name="Brown T."/>
            <person name="Cohen L."/>
        </authorList>
    </citation>
    <scope>NUCLEOTIDE SEQUENCE</scope>
    <source>
        <strain evidence="2">CCAP979/52</strain>
    </source>
</reference>
<dbReference type="EMBL" id="HBEZ01015764">
    <property type="protein sequence ID" value="CAD8631043.1"/>
    <property type="molecule type" value="Transcribed_RNA"/>
</dbReference>
<evidence type="ECO:0000256" key="1">
    <source>
        <dbReference type="SAM" id="Phobius"/>
    </source>
</evidence>
<gene>
    <name evidence="2" type="ORF">CCUR1050_LOCUS8722</name>
</gene>
<accession>A0A7S0QHL2</accession>
<feature type="transmembrane region" description="Helical" evidence="1">
    <location>
        <begin position="37"/>
        <end position="60"/>
    </location>
</feature>
<evidence type="ECO:0000313" key="2">
    <source>
        <dbReference type="EMBL" id="CAD8631043.1"/>
    </source>
</evidence>
<protein>
    <submittedName>
        <fullName evidence="2">Uncharacterized protein</fullName>
    </submittedName>
</protein>
<keyword evidence="1" id="KW-0472">Membrane</keyword>
<name>A0A7S0QHL2_9CRYP</name>